<name>A0AA46NQQ2_9GAMM</name>
<accession>A0AA46NQQ2</accession>
<sequence length="86" mass="8833">MTSGNVTGLTNKTTTSSDFATVGRAATEEQLKTIQTGLTDSGFGLKAADSNTVNKKLGETIDIVGADSNITTKVVNGQVAVELSKI</sequence>
<feature type="region of interest" description="Disordered" evidence="1">
    <location>
        <begin position="1"/>
        <end position="21"/>
    </location>
</feature>
<dbReference type="Proteomes" id="UP001164081">
    <property type="component" value="Chromosome"/>
</dbReference>
<evidence type="ECO:0008006" key="4">
    <source>
        <dbReference type="Google" id="ProtNLM"/>
    </source>
</evidence>
<evidence type="ECO:0000256" key="1">
    <source>
        <dbReference type="SAM" id="MobiDB-lite"/>
    </source>
</evidence>
<dbReference type="RefSeq" id="WP_263503553.1">
    <property type="nucleotide sequence ID" value="NZ_CP089044.1"/>
</dbReference>
<proteinExistence type="predicted"/>
<feature type="compositionally biased region" description="Polar residues" evidence="1">
    <location>
        <begin position="1"/>
        <end position="19"/>
    </location>
</feature>
<organism evidence="2 3">
    <name type="scientific">Acinetobacter ursingii</name>
    <dbReference type="NCBI Taxonomy" id="108980"/>
    <lineage>
        <taxon>Bacteria</taxon>
        <taxon>Pseudomonadati</taxon>
        <taxon>Pseudomonadota</taxon>
        <taxon>Gammaproteobacteria</taxon>
        <taxon>Moraxellales</taxon>
        <taxon>Moraxellaceae</taxon>
        <taxon>Acinetobacter</taxon>
    </lineage>
</organism>
<evidence type="ECO:0000313" key="2">
    <source>
        <dbReference type="EMBL" id="UYF74617.1"/>
    </source>
</evidence>
<protein>
    <recommendedName>
        <fullName evidence="4">Trimeric autotransporter adhesin YadA-like stalk domain-containing protein</fullName>
    </recommendedName>
</protein>
<evidence type="ECO:0000313" key="3">
    <source>
        <dbReference type="Proteomes" id="UP001164081"/>
    </source>
</evidence>
<dbReference type="AlphaFoldDB" id="A0AA46NQQ2"/>
<gene>
    <name evidence="2" type="ORF">LSO58_12320</name>
</gene>
<dbReference type="EMBL" id="CP089044">
    <property type="protein sequence ID" value="UYF74617.1"/>
    <property type="molecule type" value="Genomic_DNA"/>
</dbReference>
<reference evidence="2" key="1">
    <citation type="journal article" date="2022" name="J Glob Antimicrob Resist">
        <title>Comparative analysis of IMP-4- and OXA-58-containing plasmids of three carbapenemase-producing Acinetobacter ursingii strains in the Netherlands.</title>
        <authorList>
            <person name="Hendrickx A.P.A."/>
            <person name="Schade R.P."/>
            <person name="Landman F."/>
            <person name="Bosch T."/>
            <person name="Schouls L.M."/>
            <person name="van Dijk K."/>
        </authorList>
    </citation>
    <scope>NUCLEOTIDE SEQUENCE</scope>
    <source>
        <strain evidence="2">RIVM_C010761</strain>
    </source>
</reference>